<dbReference type="InterPro" id="IPR040698">
    <property type="entry name" value="HZS_alpha_mid"/>
</dbReference>
<proteinExistence type="predicted"/>
<reference evidence="2 3" key="1">
    <citation type="submission" date="2019-03" db="EMBL/GenBank/DDBJ databases">
        <title>Single cell metagenomics reveals metabolic interactions within the superorganism composed of flagellate Streblomastix strix and complex community of Bacteroidetes bacteria on its surface.</title>
        <authorList>
            <person name="Treitli S.C."/>
            <person name="Kolisko M."/>
            <person name="Husnik F."/>
            <person name="Keeling P."/>
            <person name="Hampl V."/>
        </authorList>
    </citation>
    <scope>NUCLEOTIDE SEQUENCE [LARGE SCALE GENOMIC DNA]</scope>
    <source>
        <strain evidence="2">St1</strain>
    </source>
</reference>
<dbReference type="EMBL" id="SNRX01000124">
    <property type="protein sequence ID" value="KAA6300185.1"/>
    <property type="molecule type" value="Genomic_DNA"/>
</dbReference>
<dbReference type="Pfam" id="PF18582">
    <property type="entry name" value="HZS_alpha"/>
    <property type="match status" value="1"/>
</dbReference>
<evidence type="ECO:0000313" key="3">
    <source>
        <dbReference type="Proteomes" id="UP000324575"/>
    </source>
</evidence>
<dbReference type="Proteomes" id="UP000324575">
    <property type="component" value="Unassembled WGS sequence"/>
</dbReference>
<feature type="domain" description="Hydrazine synthase alpha subunit middle" evidence="1">
    <location>
        <begin position="299"/>
        <end position="396"/>
    </location>
</feature>
<comment type="caution">
    <text evidence="2">The sequence shown here is derived from an EMBL/GenBank/DDBJ whole genome shotgun (WGS) entry which is preliminary data.</text>
</comment>
<feature type="non-terminal residue" evidence="2">
    <location>
        <position position="1"/>
    </location>
</feature>
<protein>
    <recommendedName>
        <fullName evidence="1">Hydrazine synthase alpha subunit middle domain-containing protein</fullName>
    </recommendedName>
</protein>
<dbReference type="AlphaFoldDB" id="A0A5M8NY24"/>
<organism evidence="2 3">
    <name type="scientific">Candidatus Ordinivivax streblomastigis</name>
    <dbReference type="NCBI Taxonomy" id="2540710"/>
    <lineage>
        <taxon>Bacteria</taxon>
        <taxon>Pseudomonadati</taxon>
        <taxon>Bacteroidota</taxon>
        <taxon>Bacteroidia</taxon>
        <taxon>Bacteroidales</taxon>
        <taxon>Candidatus Ordinivivax</taxon>
    </lineage>
</organism>
<evidence type="ECO:0000313" key="2">
    <source>
        <dbReference type="EMBL" id="KAA6300185.1"/>
    </source>
</evidence>
<name>A0A5M8NY24_9BACT</name>
<gene>
    <name evidence="2" type="ORF">EZS26_003675</name>
</gene>
<evidence type="ECO:0000259" key="1">
    <source>
        <dbReference type="Pfam" id="PF18582"/>
    </source>
</evidence>
<dbReference type="InterPro" id="IPR036280">
    <property type="entry name" value="Multihaem_cyt_sf"/>
</dbReference>
<dbReference type="SUPFAM" id="SSF48695">
    <property type="entry name" value="Multiheme cytochromes"/>
    <property type="match status" value="1"/>
</dbReference>
<sequence>EIGIDGSGLRQLTGGIFDDLDPIYLPDAENILFLTTRGHSYVRCMPPTNTFIIARMALDTKPGDKNLYIISHGGEPEYTPSLLQDGRVIYTRWEYTDKPVWRAQSLWTMQQNGTLVQTFWGNQSVWPDLLKEARQIPGSDRVMFTGSAHHNWFAGSIGILSPSRGFNFPDGLTKVTQELKWPESGNGPVDPKENEDYHVSGNYEAYYSPYPLSEKDFIVSAKRKKGKFVLLLMDVYGNKEIINEGAYNIWNAIPIRKRPLPSVHPDLIAWPTWEERNNPKPGTMYSNNVYDGAPEELKGKAKYLRIWSLEPKTYTHWFKRSYLISGPEISALQTDGVKKIIGTVPVEEDGSVNFTAPSGIALHFQLLDENQRALQTMRSFTGVQPGELRGCLGCHESHTRTQTVTRMGKAMHRIPSDIKPVPWEDITVGYERYVQPALDMYCAKCHQDPKHPGYKRFNATLRPGILGFKEPYMTLLGNPTQTVRRVETKDAGGGFGWADVIFVEAYSPVDSAAYITYPPMTKLSYKSRLVELMSNGKHHGVKVDPENLLRVIHWVDAMGPYVGAEELRKMEDPIFQGKEWLSQRPRVQTAPIVQRPGPFDPFATDEAYDTPATECYNKLPASVIRK</sequence>
<accession>A0A5M8NY24</accession>